<evidence type="ECO:0000313" key="2">
    <source>
        <dbReference type="Proteomes" id="UP000515140"/>
    </source>
</evidence>
<name>A0A6P5L623_PHACI</name>
<sequence>MREEAKRPSLNRGSIQLPAQPEDAREVALPGPAVATHSSACHLLMDKPEWRRTEIPLAGKSQVVFMQPRNSQAPVLFSLMNASEVAVKKFLPKSHLSRVIIRDNLSAQRVYELETRAADKTKKKMGHLFDHLKKKFMTEQLRKLSRWHREALPIQRYLESIQKYRKEIKPRPKPKKKAETLKSAHAKKKEVFR</sequence>
<dbReference type="PANTHER" id="PTHR35666">
    <property type="entry name" value="SIMILAR TO RIKEN CDNA 4921536K21"/>
    <property type="match status" value="1"/>
</dbReference>
<dbReference type="CTD" id="113430093"/>
<gene>
    <name evidence="3" type="primary">CUNH5orf52</name>
</gene>
<evidence type="ECO:0000256" key="1">
    <source>
        <dbReference type="SAM" id="MobiDB-lite"/>
    </source>
</evidence>
<dbReference type="OMA" id="WRRTEIP"/>
<organism evidence="2 3">
    <name type="scientific">Phascolarctos cinereus</name>
    <name type="common">Koala</name>
    <dbReference type="NCBI Taxonomy" id="38626"/>
    <lineage>
        <taxon>Eukaryota</taxon>
        <taxon>Metazoa</taxon>
        <taxon>Chordata</taxon>
        <taxon>Craniata</taxon>
        <taxon>Vertebrata</taxon>
        <taxon>Euteleostomi</taxon>
        <taxon>Mammalia</taxon>
        <taxon>Metatheria</taxon>
        <taxon>Diprotodontia</taxon>
        <taxon>Phascolarctidae</taxon>
        <taxon>Phascolarctos</taxon>
    </lineage>
</organism>
<evidence type="ECO:0000313" key="3">
    <source>
        <dbReference type="RefSeq" id="XP_020852194.1"/>
    </source>
</evidence>
<feature type="compositionally biased region" description="Basic residues" evidence="1">
    <location>
        <begin position="184"/>
        <end position="193"/>
    </location>
</feature>
<dbReference type="InterPro" id="IPR038935">
    <property type="entry name" value="C5orf52"/>
</dbReference>
<protein>
    <submittedName>
        <fullName evidence="3">Uncharacterized protein C5orf52 homolog</fullName>
    </submittedName>
</protein>
<dbReference type="RefSeq" id="XP_020852194.1">
    <property type="nucleotide sequence ID" value="XM_020996535.1"/>
</dbReference>
<keyword evidence="2" id="KW-1185">Reference proteome</keyword>
<dbReference type="InParanoid" id="A0A6P5L623"/>
<reference evidence="3" key="1">
    <citation type="submission" date="2025-08" db="UniProtKB">
        <authorList>
            <consortium name="RefSeq"/>
        </authorList>
    </citation>
    <scope>IDENTIFICATION</scope>
    <source>
        <tissue evidence="3">Spleen</tissue>
    </source>
</reference>
<dbReference type="PANTHER" id="PTHR35666:SF1">
    <property type="entry name" value="SIMILAR TO RIKEN CDNA 4921536K21"/>
    <property type="match status" value="1"/>
</dbReference>
<dbReference type="Pfam" id="PF17666">
    <property type="entry name" value="DUF5528"/>
    <property type="match status" value="1"/>
</dbReference>
<dbReference type="Proteomes" id="UP000515140">
    <property type="component" value="Unplaced"/>
</dbReference>
<accession>A0A6P5L623</accession>
<dbReference type="AlphaFoldDB" id="A0A6P5L623"/>
<feature type="region of interest" description="Disordered" evidence="1">
    <location>
        <begin position="165"/>
        <end position="193"/>
    </location>
</feature>
<feature type="region of interest" description="Disordered" evidence="1">
    <location>
        <begin position="1"/>
        <end position="24"/>
    </location>
</feature>
<dbReference type="KEGG" id="pcw:110215227"/>
<proteinExistence type="predicted"/>
<dbReference type="GeneID" id="110215227"/>